<accession>A0A4Y2V2W3</accession>
<evidence type="ECO:0000313" key="1">
    <source>
        <dbReference type="EMBL" id="GBO19569.1"/>
    </source>
</evidence>
<proteinExistence type="predicted"/>
<keyword evidence="2" id="KW-1185">Reference proteome</keyword>
<comment type="caution">
    <text evidence="1">The sequence shown here is derived from an EMBL/GenBank/DDBJ whole genome shotgun (WGS) entry which is preliminary data.</text>
</comment>
<gene>
    <name evidence="1" type="ORF">AVEN_72986_1</name>
</gene>
<evidence type="ECO:0000313" key="2">
    <source>
        <dbReference type="Proteomes" id="UP000499080"/>
    </source>
</evidence>
<name>A0A4Y2V2W3_ARAVE</name>
<protein>
    <submittedName>
        <fullName evidence="1">Uncharacterized protein</fullName>
    </submittedName>
</protein>
<reference evidence="1 2" key="1">
    <citation type="journal article" date="2019" name="Sci. Rep.">
        <title>Orb-weaving spider Araneus ventricosus genome elucidates the spidroin gene catalogue.</title>
        <authorList>
            <person name="Kono N."/>
            <person name="Nakamura H."/>
            <person name="Ohtoshi R."/>
            <person name="Moran D.A.P."/>
            <person name="Shinohara A."/>
            <person name="Yoshida Y."/>
            <person name="Fujiwara M."/>
            <person name="Mori M."/>
            <person name="Tomita M."/>
            <person name="Arakawa K."/>
        </authorList>
    </citation>
    <scope>NUCLEOTIDE SEQUENCE [LARGE SCALE GENOMIC DNA]</scope>
</reference>
<dbReference type="AlphaFoldDB" id="A0A4Y2V2W3"/>
<dbReference type="Proteomes" id="UP000499080">
    <property type="component" value="Unassembled WGS sequence"/>
</dbReference>
<dbReference type="EMBL" id="BGPR01043048">
    <property type="protein sequence ID" value="GBO19569.1"/>
    <property type="molecule type" value="Genomic_DNA"/>
</dbReference>
<sequence length="150" mass="17024">MALQSVFIKELDVELVLSGDGLLVIRKEQWLFSSLPGRSIFERPYVTPQVSDVDNEEKGYQSSGLMSRFDVTRNHLHTALSLRSILSLEFNLHLRIHERPGSTAPAHRKQREKSIVIAVSLPRRLRTRVILRVIKKGIPASHSGTGRYIT</sequence>
<organism evidence="1 2">
    <name type="scientific">Araneus ventricosus</name>
    <name type="common">Orbweaver spider</name>
    <name type="synonym">Epeira ventricosa</name>
    <dbReference type="NCBI Taxonomy" id="182803"/>
    <lineage>
        <taxon>Eukaryota</taxon>
        <taxon>Metazoa</taxon>
        <taxon>Ecdysozoa</taxon>
        <taxon>Arthropoda</taxon>
        <taxon>Chelicerata</taxon>
        <taxon>Arachnida</taxon>
        <taxon>Araneae</taxon>
        <taxon>Araneomorphae</taxon>
        <taxon>Entelegynae</taxon>
        <taxon>Araneoidea</taxon>
        <taxon>Araneidae</taxon>
        <taxon>Araneus</taxon>
    </lineage>
</organism>